<organism evidence="7 8">
    <name type="scientific">Arthrobacter humicola</name>
    <dbReference type="NCBI Taxonomy" id="409291"/>
    <lineage>
        <taxon>Bacteria</taxon>
        <taxon>Bacillati</taxon>
        <taxon>Actinomycetota</taxon>
        <taxon>Actinomycetes</taxon>
        <taxon>Micrococcales</taxon>
        <taxon>Micrococcaceae</taxon>
        <taxon>Arthrobacter</taxon>
    </lineage>
</organism>
<evidence type="ECO:0000313" key="8">
    <source>
        <dbReference type="Proteomes" id="UP001500102"/>
    </source>
</evidence>
<dbReference type="Gene3D" id="1.10.357.10">
    <property type="entry name" value="Tetracycline Repressor, domain 2"/>
    <property type="match status" value="1"/>
</dbReference>
<dbReference type="InterPro" id="IPR050109">
    <property type="entry name" value="HTH-type_TetR-like_transc_reg"/>
</dbReference>
<dbReference type="PANTHER" id="PTHR30055">
    <property type="entry name" value="HTH-TYPE TRANSCRIPTIONAL REGULATOR RUTR"/>
    <property type="match status" value="1"/>
</dbReference>
<evidence type="ECO:0000256" key="3">
    <source>
        <dbReference type="ARBA" id="ARBA00023125"/>
    </source>
</evidence>
<proteinExistence type="predicted"/>
<name>A0ABN2YKC5_9MICC</name>
<reference evidence="7 8" key="1">
    <citation type="journal article" date="2019" name="Int. J. Syst. Evol. Microbiol.">
        <title>The Global Catalogue of Microorganisms (GCM) 10K type strain sequencing project: providing services to taxonomists for standard genome sequencing and annotation.</title>
        <authorList>
            <consortium name="The Broad Institute Genomics Platform"/>
            <consortium name="The Broad Institute Genome Sequencing Center for Infectious Disease"/>
            <person name="Wu L."/>
            <person name="Ma J."/>
        </authorList>
    </citation>
    <scope>NUCLEOTIDE SEQUENCE [LARGE SCALE GENOMIC DNA]</scope>
    <source>
        <strain evidence="7 8">JCM 15921</strain>
    </source>
</reference>
<evidence type="ECO:0000256" key="4">
    <source>
        <dbReference type="ARBA" id="ARBA00023163"/>
    </source>
</evidence>
<feature type="domain" description="HTH tetR-type" evidence="6">
    <location>
        <begin position="14"/>
        <end position="74"/>
    </location>
</feature>
<accession>A0ABN2YKC5</accession>
<keyword evidence="8" id="KW-1185">Reference proteome</keyword>
<dbReference type="RefSeq" id="WP_091255752.1">
    <property type="nucleotide sequence ID" value="NZ_BAAAQB010000009.1"/>
</dbReference>
<dbReference type="EMBL" id="BAAAQB010000009">
    <property type="protein sequence ID" value="GAA2128470.1"/>
    <property type="molecule type" value="Genomic_DNA"/>
</dbReference>
<evidence type="ECO:0000256" key="2">
    <source>
        <dbReference type="ARBA" id="ARBA00023015"/>
    </source>
</evidence>
<dbReference type="PANTHER" id="PTHR30055:SF234">
    <property type="entry name" value="HTH-TYPE TRANSCRIPTIONAL REGULATOR BETI"/>
    <property type="match status" value="1"/>
</dbReference>
<keyword evidence="4" id="KW-0804">Transcription</keyword>
<evidence type="ECO:0000313" key="7">
    <source>
        <dbReference type="EMBL" id="GAA2128470.1"/>
    </source>
</evidence>
<keyword evidence="2" id="KW-0805">Transcription regulation</keyword>
<evidence type="ECO:0000259" key="6">
    <source>
        <dbReference type="PROSITE" id="PS50977"/>
    </source>
</evidence>
<dbReference type="SUPFAM" id="SSF46689">
    <property type="entry name" value="Homeodomain-like"/>
    <property type="match status" value="1"/>
</dbReference>
<dbReference type="InterPro" id="IPR001647">
    <property type="entry name" value="HTH_TetR"/>
</dbReference>
<dbReference type="PROSITE" id="PS50977">
    <property type="entry name" value="HTH_TETR_2"/>
    <property type="match status" value="1"/>
</dbReference>
<dbReference type="PRINTS" id="PR00455">
    <property type="entry name" value="HTHTETR"/>
</dbReference>
<dbReference type="Pfam" id="PF13977">
    <property type="entry name" value="TetR_C_6"/>
    <property type="match status" value="1"/>
</dbReference>
<dbReference type="InterPro" id="IPR039538">
    <property type="entry name" value="BetI_C"/>
</dbReference>
<gene>
    <name evidence="7" type="ORF">GCM10009825_07880</name>
</gene>
<dbReference type="Proteomes" id="UP001500102">
    <property type="component" value="Unassembled WGS sequence"/>
</dbReference>
<sequence length="204" mass="22099">MGLKASGGSYPTGVRRREKIIDVATKMFGADGYYATPMSAIAEAVGISESGLAHHFPSKNVLLQAVAERRLMETASWWESLPGSDSGLDALDEMVEATRRFTEQPGLIELFVLSISEAADTRSPAHARLAAQYEGVVASLVARWQKAVDKGEIRHDVDLELVARECIAVSDGLQVQWVLSNGKVDIVAGVAEFSESLKERLRAV</sequence>
<keyword evidence="1" id="KW-0678">Repressor</keyword>
<dbReference type="Pfam" id="PF00440">
    <property type="entry name" value="TetR_N"/>
    <property type="match status" value="1"/>
</dbReference>
<comment type="caution">
    <text evidence="7">The sequence shown here is derived from an EMBL/GenBank/DDBJ whole genome shotgun (WGS) entry which is preliminary data.</text>
</comment>
<evidence type="ECO:0000256" key="5">
    <source>
        <dbReference type="PROSITE-ProRule" id="PRU00335"/>
    </source>
</evidence>
<feature type="DNA-binding region" description="H-T-H motif" evidence="5">
    <location>
        <begin position="37"/>
        <end position="56"/>
    </location>
</feature>
<protein>
    <submittedName>
        <fullName evidence="7">TetR/AcrR family transcriptional regulator</fullName>
    </submittedName>
</protein>
<keyword evidence="3 5" id="KW-0238">DNA-binding</keyword>
<dbReference type="InterPro" id="IPR036271">
    <property type="entry name" value="Tet_transcr_reg_TetR-rel_C_sf"/>
</dbReference>
<dbReference type="SUPFAM" id="SSF48498">
    <property type="entry name" value="Tetracyclin repressor-like, C-terminal domain"/>
    <property type="match status" value="1"/>
</dbReference>
<dbReference type="InterPro" id="IPR009057">
    <property type="entry name" value="Homeodomain-like_sf"/>
</dbReference>
<evidence type="ECO:0000256" key="1">
    <source>
        <dbReference type="ARBA" id="ARBA00022491"/>
    </source>
</evidence>